<dbReference type="GeneID" id="83181026"/>
<dbReference type="AlphaFoldDB" id="A0A9W9MIP4"/>
<comment type="caution">
    <text evidence="2">The sequence shown here is derived from an EMBL/GenBank/DDBJ whole genome shotgun (WGS) entry which is preliminary data.</text>
</comment>
<dbReference type="EMBL" id="JAPQKR010000013">
    <property type="protein sequence ID" value="KAJ5202000.1"/>
    <property type="molecule type" value="Genomic_DNA"/>
</dbReference>
<reference evidence="2" key="2">
    <citation type="journal article" date="2023" name="IMA Fungus">
        <title>Comparative genomic study of the Penicillium genus elucidates a diverse pangenome and 15 lateral gene transfer events.</title>
        <authorList>
            <person name="Petersen C."/>
            <person name="Sorensen T."/>
            <person name="Nielsen M.R."/>
            <person name="Sondergaard T.E."/>
            <person name="Sorensen J.L."/>
            <person name="Fitzpatrick D.A."/>
            <person name="Frisvad J.C."/>
            <person name="Nielsen K.L."/>
        </authorList>
    </citation>
    <scope>NUCLEOTIDE SEQUENCE</scope>
    <source>
        <strain evidence="2">IBT 15544</strain>
    </source>
</reference>
<evidence type="ECO:0000313" key="3">
    <source>
        <dbReference type="Proteomes" id="UP001150904"/>
    </source>
</evidence>
<evidence type="ECO:0000313" key="2">
    <source>
        <dbReference type="EMBL" id="KAJ5202000.1"/>
    </source>
</evidence>
<proteinExistence type="predicted"/>
<protein>
    <submittedName>
        <fullName evidence="2">Valyl-trna synthetase</fullName>
    </submittedName>
</protein>
<reference evidence="2" key="1">
    <citation type="submission" date="2022-12" db="EMBL/GenBank/DDBJ databases">
        <authorList>
            <person name="Petersen C."/>
        </authorList>
    </citation>
    <scope>NUCLEOTIDE SEQUENCE</scope>
    <source>
        <strain evidence="2">IBT 15544</strain>
    </source>
</reference>
<accession>A0A9W9MIP4</accession>
<keyword evidence="3" id="KW-1185">Reference proteome</keyword>
<feature type="region of interest" description="Disordered" evidence="1">
    <location>
        <begin position="1"/>
        <end position="79"/>
    </location>
</feature>
<feature type="compositionally biased region" description="Basic and acidic residues" evidence="1">
    <location>
        <begin position="50"/>
        <end position="70"/>
    </location>
</feature>
<evidence type="ECO:0000256" key="1">
    <source>
        <dbReference type="SAM" id="MobiDB-lite"/>
    </source>
</evidence>
<dbReference type="OrthoDB" id="4331333at2759"/>
<feature type="compositionally biased region" description="Basic and acidic residues" evidence="1">
    <location>
        <begin position="27"/>
        <end position="41"/>
    </location>
</feature>
<dbReference type="Proteomes" id="UP001150904">
    <property type="component" value="Unassembled WGS sequence"/>
</dbReference>
<gene>
    <name evidence="2" type="ORF">N7498_006663</name>
</gene>
<organism evidence="2 3">
    <name type="scientific">Penicillium cinerascens</name>
    <dbReference type="NCBI Taxonomy" id="70096"/>
    <lineage>
        <taxon>Eukaryota</taxon>
        <taxon>Fungi</taxon>
        <taxon>Dikarya</taxon>
        <taxon>Ascomycota</taxon>
        <taxon>Pezizomycotina</taxon>
        <taxon>Eurotiomycetes</taxon>
        <taxon>Eurotiomycetidae</taxon>
        <taxon>Eurotiales</taxon>
        <taxon>Aspergillaceae</taxon>
        <taxon>Penicillium</taxon>
    </lineage>
</organism>
<dbReference type="RefSeq" id="XP_058307916.1">
    <property type="nucleotide sequence ID" value="XM_058453725.1"/>
</dbReference>
<name>A0A9W9MIP4_9EURO</name>
<sequence length="79" mass="8429">MAQNSASHNPIGVSFGNLTDPPPPVDDDTKTKISEAAKKDPTGQSVGGPGKDDLEKSEETLDHERQRAETSTKFAQANH</sequence>